<dbReference type="PANTHER" id="PTHR11943:SF1">
    <property type="entry name" value="GALACTOSE-1-PHOSPHATE URIDYLYLTRANSFERASE"/>
    <property type="match status" value="1"/>
</dbReference>
<dbReference type="Pfam" id="PF02744">
    <property type="entry name" value="GalP_UDP_tr_C"/>
    <property type="match status" value="1"/>
</dbReference>
<feature type="domain" description="Galactose-1-phosphate uridyl transferase C-terminal" evidence="3">
    <location>
        <begin position="139"/>
        <end position="215"/>
    </location>
</feature>
<reference evidence="4 5" key="1">
    <citation type="submission" date="2020-09" db="EMBL/GenBank/DDBJ databases">
        <title>Investigation of environmental microbes.</title>
        <authorList>
            <person name="Ou Y."/>
            <person name="Kang Q."/>
        </authorList>
    </citation>
    <scope>NUCLEOTIDE SEQUENCE [LARGE SCALE GENOMIC DNA]</scope>
    <source>
        <strain evidence="4 5">KJZ-14</strain>
    </source>
</reference>
<dbReference type="GO" id="GO:0005737">
    <property type="term" value="C:cytoplasm"/>
    <property type="evidence" value="ECO:0007669"/>
    <property type="project" value="TreeGrafter"/>
</dbReference>
<evidence type="ECO:0000256" key="2">
    <source>
        <dbReference type="ARBA" id="ARBA00023144"/>
    </source>
</evidence>
<name>A0A7H2BDH7_9MICC</name>
<dbReference type="EMBL" id="CP061539">
    <property type="protein sequence ID" value="QNV37723.1"/>
    <property type="molecule type" value="Genomic_DNA"/>
</dbReference>
<dbReference type="RefSeq" id="WP_190724553.1">
    <property type="nucleotide sequence ID" value="NZ_CP061539.1"/>
</dbReference>
<keyword evidence="5" id="KW-1185">Reference proteome</keyword>
<dbReference type="PANTHER" id="PTHR11943">
    <property type="entry name" value="GALACTOSE-1-PHOSPHATE URIDYLYLTRANSFERASE"/>
    <property type="match status" value="1"/>
</dbReference>
<dbReference type="GeneID" id="96624788"/>
<dbReference type="KEGG" id="rter:IDM49_11105"/>
<dbReference type="GO" id="GO:0008108">
    <property type="term" value="F:UDP-glucose:hexose-1-phosphate uridylyltransferase activity"/>
    <property type="evidence" value="ECO:0007669"/>
    <property type="project" value="InterPro"/>
</dbReference>
<evidence type="ECO:0000313" key="4">
    <source>
        <dbReference type="EMBL" id="QNV37723.1"/>
    </source>
</evidence>
<accession>A0A7H2BDH7</accession>
<dbReference type="GO" id="GO:0008270">
    <property type="term" value="F:zinc ion binding"/>
    <property type="evidence" value="ECO:0007669"/>
    <property type="project" value="InterPro"/>
</dbReference>
<dbReference type="Gene3D" id="3.30.428.10">
    <property type="entry name" value="HIT-like"/>
    <property type="match status" value="1"/>
</dbReference>
<evidence type="ECO:0000313" key="5">
    <source>
        <dbReference type="Proteomes" id="UP000516404"/>
    </source>
</evidence>
<keyword evidence="2" id="KW-0299">Galactose metabolism</keyword>
<dbReference type="InterPro" id="IPR036265">
    <property type="entry name" value="HIT-like_sf"/>
</dbReference>
<evidence type="ECO:0000256" key="1">
    <source>
        <dbReference type="ARBA" id="ARBA00016340"/>
    </source>
</evidence>
<organism evidence="4 5">
    <name type="scientific">Rothia terrae</name>
    <dbReference type="NCBI Taxonomy" id="396015"/>
    <lineage>
        <taxon>Bacteria</taxon>
        <taxon>Bacillati</taxon>
        <taxon>Actinomycetota</taxon>
        <taxon>Actinomycetes</taxon>
        <taxon>Micrococcales</taxon>
        <taxon>Micrococcaceae</taxon>
        <taxon>Rothia</taxon>
    </lineage>
</organism>
<dbReference type="GO" id="GO:0033499">
    <property type="term" value="P:galactose catabolic process via UDP-galactose, Leloir pathway"/>
    <property type="evidence" value="ECO:0007669"/>
    <property type="project" value="TreeGrafter"/>
</dbReference>
<dbReference type="InterPro" id="IPR001937">
    <property type="entry name" value="GalP_UDPtransf1"/>
</dbReference>
<dbReference type="AlphaFoldDB" id="A0A7H2BDH7"/>
<gene>
    <name evidence="4" type="ORF">IDM49_11105</name>
</gene>
<sequence>MTVDQQTQVPTTTQLSVRRNALTGRYRYYRVPDAPLNSKLAHLQQNFSIVEPSQVPPDEAEVFWSTTVDDPKLTPFTSDAAAHRLDFYIDTLERVALSNLHYSHALVVEKARRSSVGAEFTAFNSPAPEVQLAHVQGKRWEESHASDYLSDILVAELVDGRRILLNNDHWVAFVPYAPSAAFEIMVLPKRPAHNIVALTDSMRASLEHTYRQITELVLNVLGAQTQVDFRWVMTPVAHQTSLSRMWLQCTANQQLGNSPEELAQILKAYL</sequence>
<dbReference type="Proteomes" id="UP000516404">
    <property type="component" value="Chromosome"/>
</dbReference>
<dbReference type="InterPro" id="IPR005850">
    <property type="entry name" value="GalP_Utransf_C"/>
</dbReference>
<protein>
    <recommendedName>
        <fullName evidence="1">Galactose-1-phosphate uridylyltransferase</fullName>
    </recommendedName>
</protein>
<evidence type="ECO:0000259" key="3">
    <source>
        <dbReference type="Pfam" id="PF02744"/>
    </source>
</evidence>
<dbReference type="SUPFAM" id="SSF54197">
    <property type="entry name" value="HIT-like"/>
    <property type="match status" value="1"/>
</dbReference>
<proteinExistence type="predicted"/>
<keyword evidence="2" id="KW-0119">Carbohydrate metabolism</keyword>